<dbReference type="HOGENOM" id="CLU_950533_0_0_1"/>
<reference evidence="4" key="1">
    <citation type="journal article" date="2013" name="Genome Announc.">
        <title>Draft genome sequence of the grapevine dieback fungus Eutypa lata UCR-EL1.</title>
        <authorList>
            <person name="Blanco-Ulate B."/>
            <person name="Rolshausen P.E."/>
            <person name="Cantu D."/>
        </authorList>
    </citation>
    <scope>NUCLEOTIDE SEQUENCE [LARGE SCALE GENOMIC DNA]</scope>
    <source>
        <strain evidence="4">UCR-EL1</strain>
    </source>
</reference>
<evidence type="ECO:0000256" key="1">
    <source>
        <dbReference type="SAM" id="SignalP"/>
    </source>
</evidence>
<gene>
    <name evidence="3" type="ORF">UCREL1_1625</name>
</gene>
<dbReference type="AlphaFoldDB" id="M7SXJ6"/>
<sequence>MRITNFLAAALLVVKAAAAAARIGFTTYKEIREGFDNSAAIEYSSLDRSSTLFLYIQIVAGQDHQQIIDDFRVLAQNYGSNGVAVIPRVRYGNSGGSVVAEPSNSSVILNDAATWAAVFAGVSGTIEIPVIQAGFLGLWGEWHDGPFCPVQGTDDSAENLEIKRQVIETLQQGNAGRKIALRYPRDHQALFPDDRTVTLHNDCIFNGGPQGTDGGTFPGVDEPNRQQWIDYTMQVGGGNSYGGEGCDQAGDSAYNWTDWTDLCGDNGLVPYINQFQIAYMNPGNPAPLQELFNDDNWSDCVDSIQIALQQHI</sequence>
<feature type="chain" id="PRO_5004085098" description="DUF4874 domain-containing protein" evidence="1">
    <location>
        <begin position="22"/>
        <end position="312"/>
    </location>
</feature>
<organism evidence="3 4">
    <name type="scientific">Eutypa lata (strain UCR-EL1)</name>
    <name type="common">Grapevine dieback disease fungus</name>
    <name type="synonym">Eutypa armeniacae</name>
    <dbReference type="NCBI Taxonomy" id="1287681"/>
    <lineage>
        <taxon>Eukaryota</taxon>
        <taxon>Fungi</taxon>
        <taxon>Dikarya</taxon>
        <taxon>Ascomycota</taxon>
        <taxon>Pezizomycotina</taxon>
        <taxon>Sordariomycetes</taxon>
        <taxon>Xylariomycetidae</taxon>
        <taxon>Xylariales</taxon>
        <taxon>Diatrypaceae</taxon>
        <taxon>Eutypa</taxon>
    </lineage>
</organism>
<dbReference type="OrthoDB" id="6085154at2759"/>
<evidence type="ECO:0000259" key="2">
    <source>
        <dbReference type="Pfam" id="PF16173"/>
    </source>
</evidence>
<dbReference type="Pfam" id="PF16173">
    <property type="entry name" value="DUF4874"/>
    <property type="match status" value="1"/>
</dbReference>
<dbReference type="EMBL" id="KB705649">
    <property type="protein sequence ID" value="EMR71324.1"/>
    <property type="molecule type" value="Genomic_DNA"/>
</dbReference>
<name>M7SXJ6_EUTLA</name>
<feature type="domain" description="DUF4874" evidence="2">
    <location>
        <begin position="65"/>
        <end position="185"/>
    </location>
</feature>
<evidence type="ECO:0000313" key="3">
    <source>
        <dbReference type="EMBL" id="EMR71324.1"/>
    </source>
</evidence>
<keyword evidence="1" id="KW-0732">Signal</keyword>
<dbReference type="Proteomes" id="UP000012174">
    <property type="component" value="Unassembled WGS sequence"/>
</dbReference>
<keyword evidence="4" id="KW-1185">Reference proteome</keyword>
<dbReference type="InterPro" id="IPR032379">
    <property type="entry name" value="DUF4874"/>
</dbReference>
<proteinExistence type="predicted"/>
<protein>
    <recommendedName>
        <fullName evidence="2">DUF4874 domain-containing protein</fullName>
    </recommendedName>
</protein>
<evidence type="ECO:0000313" key="4">
    <source>
        <dbReference type="Proteomes" id="UP000012174"/>
    </source>
</evidence>
<dbReference type="KEGG" id="ela:UCREL1_1625"/>
<feature type="signal peptide" evidence="1">
    <location>
        <begin position="1"/>
        <end position="21"/>
    </location>
</feature>
<accession>M7SXJ6</accession>
<dbReference type="OMA" id="LYIQITP"/>